<feature type="non-terminal residue" evidence="1">
    <location>
        <position position="425"/>
    </location>
</feature>
<organism evidence="1 2">
    <name type="scientific">Cinara cedri</name>
    <dbReference type="NCBI Taxonomy" id="506608"/>
    <lineage>
        <taxon>Eukaryota</taxon>
        <taxon>Metazoa</taxon>
        <taxon>Ecdysozoa</taxon>
        <taxon>Arthropoda</taxon>
        <taxon>Hexapoda</taxon>
        <taxon>Insecta</taxon>
        <taxon>Pterygota</taxon>
        <taxon>Neoptera</taxon>
        <taxon>Paraneoptera</taxon>
        <taxon>Hemiptera</taxon>
        <taxon>Sternorrhyncha</taxon>
        <taxon>Aphidomorpha</taxon>
        <taxon>Aphidoidea</taxon>
        <taxon>Aphididae</taxon>
        <taxon>Lachninae</taxon>
        <taxon>Cinara</taxon>
    </lineage>
</organism>
<dbReference type="Proteomes" id="UP000325440">
    <property type="component" value="Unassembled WGS sequence"/>
</dbReference>
<name>A0A5E4MRR0_9HEMI</name>
<sequence length="425" mass="48761">MKAYQKRFLYRDQLYNTDLKILTEKITRGPAPVLSEVEENEKSFMRRHLNISFRTSEHVAAASACISEQDIRKWFDGIQHDETGFSLCPKTKAVLAPKVPTNWGIGLSDSDWMKPETFYEFITNICHPFLFENNIKLHVLHLTYQPTNITDFRSLKEGWKRAVFEGRLEQNCSMAAPITKVDFAQILQKIIEEIITPDIIKNEIRGCVLYLWNPNNINFDKCLGTNLVAAVDEHCLTENNLNFDQFCDIVGLAIVPKCITVNHFVEITPISKELQALLNVYNLLNEKSNNEGEMCIQHQDDIIIDSIILEDNFQDSNICCVDQNYIYVEQSTTAVITPENNNIDTSITTDKNVSPLDIYLIWPITPERKDNGLLKQFPDVLTPNANECSNEYSSSIIYKKYKTVFWIDEGSGESILFICNSCQKK</sequence>
<gene>
    <name evidence="1" type="ORF">CINCED_3A016478</name>
</gene>
<accession>A0A5E4MRR0</accession>
<evidence type="ECO:0000313" key="1">
    <source>
        <dbReference type="EMBL" id="VVC34962.1"/>
    </source>
</evidence>
<dbReference type="OrthoDB" id="6597216at2759"/>
<protein>
    <submittedName>
        <fullName evidence="1">Uncharacterized protein</fullName>
    </submittedName>
</protein>
<reference evidence="1 2" key="1">
    <citation type="submission" date="2019-08" db="EMBL/GenBank/DDBJ databases">
        <authorList>
            <person name="Alioto T."/>
            <person name="Alioto T."/>
            <person name="Gomez Garrido J."/>
        </authorList>
    </citation>
    <scope>NUCLEOTIDE SEQUENCE [LARGE SCALE GENOMIC DNA]</scope>
</reference>
<dbReference type="EMBL" id="CABPRJ010001031">
    <property type="protein sequence ID" value="VVC34962.1"/>
    <property type="molecule type" value="Genomic_DNA"/>
</dbReference>
<dbReference type="AlphaFoldDB" id="A0A5E4MRR0"/>
<keyword evidence="2" id="KW-1185">Reference proteome</keyword>
<proteinExistence type="predicted"/>
<evidence type="ECO:0000313" key="2">
    <source>
        <dbReference type="Proteomes" id="UP000325440"/>
    </source>
</evidence>